<dbReference type="GO" id="GO:0006508">
    <property type="term" value="P:proteolysis"/>
    <property type="evidence" value="ECO:0007669"/>
    <property type="project" value="UniProtKB-KW"/>
</dbReference>
<dbReference type="GO" id="GO:0008236">
    <property type="term" value="F:serine-type peptidase activity"/>
    <property type="evidence" value="ECO:0007669"/>
    <property type="project" value="UniProtKB-KW"/>
</dbReference>
<dbReference type="EMBL" id="NVSR01000007">
    <property type="protein sequence ID" value="PCI30158.1"/>
    <property type="molecule type" value="Genomic_DNA"/>
</dbReference>
<dbReference type="AlphaFoldDB" id="A0A2A4T9E7"/>
<dbReference type="Gene3D" id="6.20.330.10">
    <property type="match status" value="1"/>
</dbReference>
<keyword evidence="4" id="KW-0720">Serine protease</keyword>
<evidence type="ECO:0000256" key="4">
    <source>
        <dbReference type="ARBA" id="ARBA00022825"/>
    </source>
</evidence>
<dbReference type="SUPFAM" id="SSF52096">
    <property type="entry name" value="ClpP/crotonase"/>
    <property type="match status" value="1"/>
</dbReference>
<proteinExistence type="inferred from homology"/>
<accession>A0A2A4T9E7</accession>
<evidence type="ECO:0000256" key="2">
    <source>
        <dbReference type="ARBA" id="ARBA00022670"/>
    </source>
</evidence>
<organism evidence="7 8">
    <name type="scientific">SAR324 cluster bacterium</name>
    <dbReference type="NCBI Taxonomy" id="2024889"/>
    <lineage>
        <taxon>Bacteria</taxon>
        <taxon>Deltaproteobacteria</taxon>
        <taxon>SAR324 cluster</taxon>
    </lineage>
</organism>
<comment type="caution">
    <text evidence="7">The sequence shown here is derived from an EMBL/GenBank/DDBJ whole genome shotgun (WGS) entry which is preliminary data.</text>
</comment>
<keyword evidence="2" id="KW-0645">Protease</keyword>
<evidence type="ECO:0000256" key="3">
    <source>
        <dbReference type="ARBA" id="ARBA00022801"/>
    </source>
</evidence>
<keyword evidence="3" id="KW-0378">Hydrolase</keyword>
<dbReference type="CDD" id="cd07023">
    <property type="entry name" value="S49_Sppa_N_C"/>
    <property type="match status" value="1"/>
</dbReference>
<dbReference type="PANTHER" id="PTHR42987:SF4">
    <property type="entry name" value="PROTEASE SOHB-RELATED"/>
    <property type="match status" value="1"/>
</dbReference>
<dbReference type="Pfam" id="PF01343">
    <property type="entry name" value="Peptidase_S49"/>
    <property type="match status" value="1"/>
</dbReference>
<dbReference type="Proteomes" id="UP000218113">
    <property type="component" value="Unassembled WGS sequence"/>
</dbReference>
<sequence>MFKKFINTFIPSGDHKAIRKLSQLQKFFGVLIFASVFLTVIFFEYTAAIKFGIIDKPSTFKEVNVAVVNIDEPITTEYVRRIINKMDLIQKHQDIYTHTLIEFNCPGGSPSASEELAYYLKDYKEKMPTTFYISSSATSGAYYAACVADKLYAAPSSFTGSIGVYVQSFSFADAMKKVGVKDTTIASHASKVPLSLFKDPTEENVEHIKKNLLDPIYNNFYSFVKEQRKMTDEELTPLAEGRVWVSSQVVGTLVDEITTMHKVKKDIQALYAVEDENIAFFYAKLKKTKSPFSSNFDINIKLPMDTMLLK</sequence>
<dbReference type="PANTHER" id="PTHR42987">
    <property type="entry name" value="PEPTIDASE S49"/>
    <property type="match status" value="1"/>
</dbReference>
<gene>
    <name evidence="7" type="ORF">COB67_02415</name>
</gene>
<evidence type="ECO:0000313" key="8">
    <source>
        <dbReference type="Proteomes" id="UP000218113"/>
    </source>
</evidence>
<feature type="transmembrane region" description="Helical" evidence="5">
    <location>
        <begin position="27"/>
        <end position="48"/>
    </location>
</feature>
<keyword evidence="5" id="KW-1133">Transmembrane helix</keyword>
<keyword evidence="5" id="KW-0472">Membrane</keyword>
<dbReference type="InterPro" id="IPR002142">
    <property type="entry name" value="Peptidase_S49"/>
</dbReference>
<dbReference type="InterPro" id="IPR047272">
    <property type="entry name" value="S49_SppA_C"/>
</dbReference>
<feature type="domain" description="Peptidase S49" evidence="6">
    <location>
        <begin position="123"/>
        <end position="272"/>
    </location>
</feature>
<keyword evidence="5" id="KW-0812">Transmembrane</keyword>
<reference evidence="8" key="1">
    <citation type="submission" date="2017-08" db="EMBL/GenBank/DDBJ databases">
        <title>A dynamic microbial community with high functional redundancy inhabits the cold, oxic subseafloor aquifer.</title>
        <authorList>
            <person name="Tully B.J."/>
            <person name="Wheat C.G."/>
            <person name="Glazer B.T."/>
            <person name="Huber J.A."/>
        </authorList>
    </citation>
    <scope>NUCLEOTIDE SEQUENCE [LARGE SCALE GENOMIC DNA]</scope>
</reference>
<evidence type="ECO:0000256" key="5">
    <source>
        <dbReference type="SAM" id="Phobius"/>
    </source>
</evidence>
<name>A0A2A4T9E7_9DELT</name>
<evidence type="ECO:0000313" key="7">
    <source>
        <dbReference type="EMBL" id="PCI30158.1"/>
    </source>
</evidence>
<comment type="similarity">
    <text evidence="1">Belongs to the peptidase S49 family.</text>
</comment>
<protein>
    <recommendedName>
        <fullName evidence="6">Peptidase S49 domain-containing protein</fullName>
    </recommendedName>
</protein>
<evidence type="ECO:0000259" key="6">
    <source>
        <dbReference type="Pfam" id="PF01343"/>
    </source>
</evidence>
<dbReference type="Gene3D" id="3.90.226.10">
    <property type="entry name" value="2-enoyl-CoA Hydratase, Chain A, domain 1"/>
    <property type="match status" value="1"/>
</dbReference>
<evidence type="ECO:0000256" key="1">
    <source>
        <dbReference type="ARBA" id="ARBA00008683"/>
    </source>
</evidence>
<dbReference type="InterPro" id="IPR029045">
    <property type="entry name" value="ClpP/crotonase-like_dom_sf"/>
</dbReference>